<dbReference type="InterPro" id="IPR026960">
    <property type="entry name" value="RVT-Znf"/>
</dbReference>
<feature type="domain" description="Reverse transcriptase zinc-binding" evidence="1">
    <location>
        <begin position="260"/>
        <end position="320"/>
    </location>
</feature>
<dbReference type="Pfam" id="PF13966">
    <property type="entry name" value="zf-RVT"/>
    <property type="match status" value="1"/>
</dbReference>
<evidence type="ECO:0000259" key="1">
    <source>
        <dbReference type="Pfam" id="PF13966"/>
    </source>
</evidence>
<evidence type="ECO:0000313" key="2">
    <source>
        <dbReference type="EMBL" id="KAL0921305.1"/>
    </source>
</evidence>
<sequence>MAVMVNFDPSKTIVDNKFEVLGELAGDANLANSEDLPNEETGFNNVIVGTGSTDRAFGVESNVDDSCCFGDGKVCITASVPDLLNPALPDDSDQCGPLRARLAWNFINNPDSLAHKLIDAKYGSDIWENQGRCNMSTAWKILKIGARLLWPFLRWRISSGESINTVNDIWLLNRNLCSWPTYAAQMDESSNLLSGFIKNGAWDVVKLNQFFGSDLVKSICSTKIYSDKDKMELIYKCSGRSLSSLILDSSFFELSEDLVWYKMKKLRLRPRVEFFWWKLRLNVIPSNSFLRQRKLVDCSDCPRGCGCLEDVDHVSVKCNKIHSILKFLAGWGCNLPSFSDLSDCIKFLISLASSNPFIGNLYCSIVFLCWKSRNNLSHGGRDDSSLVLATNAFCMAVASFNCNLTLEN</sequence>
<protein>
    <recommendedName>
        <fullName evidence="1">Reverse transcriptase zinc-binding domain-containing protein</fullName>
    </recommendedName>
</protein>
<dbReference type="AlphaFoldDB" id="A0ABD0V911"/>
<gene>
    <name evidence="2" type="ORF">M5K25_008364</name>
</gene>
<proteinExistence type="predicted"/>
<reference evidence="2 3" key="1">
    <citation type="journal article" date="2024" name="Plant Biotechnol. J.">
        <title>Dendrobium thyrsiflorum genome and its molecular insights into genes involved in important horticultural traits.</title>
        <authorList>
            <person name="Chen B."/>
            <person name="Wang J.Y."/>
            <person name="Zheng P.J."/>
            <person name="Li K.L."/>
            <person name="Liang Y.M."/>
            <person name="Chen X.F."/>
            <person name="Zhang C."/>
            <person name="Zhao X."/>
            <person name="He X."/>
            <person name="Zhang G.Q."/>
            <person name="Liu Z.J."/>
            <person name="Xu Q."/>
        </authorList>
    </citation>
    <scope>NUCLEOTIDE SEQUENCE [LARGE SCALE GENOMIC DNA]</scope>
    <source>
        <strain evidence="2">GZMU011</strain>
    </source>
</reference>
<keyword evidence="3" id="KW-1185">Reference proteome</keyword>
<dbReference type="EMBL" id="JANQDX010000007">
    <property type="protein sequence ID" value="KAL0921305.1"/>
    <property type="molecule type" value="Genomic_DNA"/>
</dbReference>
<evidence type="ECO:0000313" key="3">
    <source>
        <dbReference type="Proteomes" id="UP001552299"/>
    </source>
</evidence>
<name>A0ABD0V911_DENTH</name>
<accession>A0ABD0V911</accession>
<comment type="caution">
    <text evidence="2">The sequence shown here is derived from an EMBL/GenBank/DDBJ whole genome shotgun (WGS) entry which is preliminary data.</text>
</comment>
<organism evidence="2 3">
    <name type="scientific">Dendrobium thyrsiflorum</name>
    <name type="common">Pinecone-like raceme dendrobium</name>
    <name type="synonym">Orchid</name>
    <dbReference type="NCBI Taxonomy" id="117978"/>
    <lineage>
        <taxon>Eukaryota</taxon>
        <taxon>Viridiplantae</taxon>
        <taxon>Streptophyta</taxon>
        <taxon>Embryophyta</taxon>
        <taxon>Tracheophyta</taxon>
        <taxon>Spermatophyta</taxon>
        <taxon>Magnoliopsida</taxon>
        <taxon>Liliopsida</taxon>
        <taxon>Asparagales</taxon>
        <taxon>Orchidaceae</taxon>
        <taxon>Epidendroideae</taxon>
        <taxon>Malaxideae</taxon>
        <taxon>Dendrobiinae</taxon>
        <taxon>Dendrobium</taxon>
    </lineage>
</organism>
<dbReference type="Proteomes" id="UP001552299">
    <property type="component" value="Unassembled WGS sequence"/>
</dbReference>